<dbReference type="AlphaFoldDB" id="A0A6C0LFX5"/>
<sequence>MLKTFTEIPRFFTVTNFSIKNKNDINMLMCIFFVIFLQK</sequence>
<dbReference type="EMBL" id="MN740472">
    <property type="protein sequence ID" value="QHU28591.1"/>
    <property type="molecule type" value="Genomic_DNA"/>
</dbReference>
<reference evidence="1" key="1">
    <citation type="journal article" date="2020" name="Nature">
        <title>Giant virus diversity and host interactions through global metagenomics.</title>
        <authorList>
            <person name="Schulz F."/>
            <person name="Roux S."/>
            <person name="Paez-Espino D."/>
            <person name="Jungbluth S."/>
            <person name="Walsh D.A."/>
            <person name="Denef V.J."/>
            <person name="McMahon K.D."/>
            <person name="Konstantinidis K.T."/>
            <person name="Eloe-Fadrosh E.A."/>
            <person name="Kyrpides N.C."/>
            <person name="Woyke T."/>
        </authorList>
    </citation>
    <scope>NUCLEOTIDE SEQUENCE</scope>
    <source>
        <strain evidence="1">GVMAG-M-3300027770-73</strain>
    </source>
</reference>
<accession>A0A6C0LFX5</accession>
<proteinExistence type="predicted"/>
<organism evidence="1">
    <name type="scientific">viral metagenome</name>
    <dbReference type="NCBI Taxonomy" id="1070528"/>
    <lineage>
        <taxon>unclassified sequences</taxon>
        <taxon>metagenomes</taxon>
        <taxon>organismal metagenomes</taxon>
    </lineage>
</organism>
<protein>
    <submittedName>
        <fullName evidence="1">Uncharacterized protein</fullName>
    </submittedName>
</protein>
<name>A0A6C0LFX5_9ZZZZ</name>
<evidence type="ECO:0000313" key="1">
    <source>
        <dbReference type="EMBL" id="QHU28591.1"/>
    </source>
</evidence>